<dbReference type="PANTHER" id="PTHR42776:SF13">
    <property type="entry name" value="DIPEPTIDYL-PEPTIDASE 5"/>
    <property type="match status" value="1"/>
</dbReference>
<organism evidence="6 7">
    <name type="scientific">Porphyromonas miyakawae</name>
    <dbReference type="NCBI Taxonomy" id="3137470"/>
    <lineage>
        <taxon>Bacteria</taxon>
        <taxon>Pseudomonadati</taxon>
        <taxon>Bacteroidota</taxon>
        <taxon>Bacteroidia</taxon>
        <taxon>Bacteroidales</taxon>
        <taxon>Porphyromonadaceae</taxon>
        <taxon>Porphyromonas</taxon>
    </lineage>
</organism>
<gene>
    <name evidence="6" type="ORF">Tsumi_09150</name>
</gene>
<keyword evidence="3" id="KW-0645">Protease</keyword>
<dbReference type="InterPro" id="IPR001375">
    <property type="entry name" value="Peptidase_S9_cat"/>
</dbReference>
<sequence>MKRLTKGLPLTLLIAVTALMFSSKIMAQSSNNSTESLTPEMLLEMVRIGGFSYTTEGVVYEATYPSIKDNSFTKKFYIIDRNGTKRTFAEGMKGLSTPRWIKGTKRIAFMKEDEKGDAQLYTMNSDGSNLIQITDVEGGIEDYLFSPDNQSLLYIHSIKYGKTAHDYYPDLDKATGRIITDLMYKHWDEWVTSIPHPFLATIGNEPIQHGKDLLEGEPYEAPMRPWNGISDFAFSPDSKYIAYASRKKTGLEYSISTNSDIYLYDIASGITRNLTEGMMGYDTNPIFSPDGKKIYWLSMERDGYESDLIRLFEQDLKTGNKRWLTEGFEYNVENPHITADGQTIYFTACINATTGLHSINVKTRRISDLSTGVFDMVGFEYNEADKSFVCAVQSLLHPTELYTLNPKKGELKQLTHDNDATMSRLGEVRCEKRMIQTTNGEKMLTWVLYPTNFDANKKYPSILYCQGGPQDPVSQFWSYRWCPRIMAEQGYIVILPNRHGVPSFGKAWNEQISGDYGGQNMQDYMSAADELKKEPYVDNDRMGCVGASYGGFSVYWLAGHHNGRFACFIAHAGIFNLESQYLETEEKWFANWDMGGAPWEKDNAVAQRTFATSPHHFVDQWTAPILVIHGERDYRILASQGMMAFDAARMRGIPCEMLIYPDETHWVSQPQNALLWQRTFFSWLDRWLKK</sequence>
<dbReference type="Gene3D" id="2.120.10.30">
    <property type="entry name" value="TolB, C-terminal domain"/>
    <property type="match status" value="2"/>
</dbReference>
<evidence type="ECO:0000256" key="2">
    <source>
        <dbReference type="ARBA" id="ARBA00022801"/>
    </source>
</evidence>
<dbReference type="SUPFAM" id="SSF53474">
    <property type="entry name" value="alpha/beta-Hydrolases"/>
    <property type="match status" value="1"/>
</dbReference>
<proteinExistence type="predicted"/>
<comment type="caution">
    <text evidence="6">The sequence shown here is derived from an EMBL/GenBank/DDBJ whole genome shotgun (WGS) entry which is preliminary data.</text>
</comment>
<dbReference type="RefSeq" id="WP_411915627.1">
    <property type="nucleotide sequence ID" value="NZ_BAAFSF010000002.1"/>
</dbReference>
<dbReference type="Pfam" id="PF00326">
    <property type="entry name" value="Peptidase_S9"/>
    <property type="match status" value="1"/>
</dbReference>
<evidence type="ECO:0000313" key="6">
    <source>
        <dbReference type="EMBL" id="GAB1251810.1"/>
    </source>
</evidence>
<evidence type="ECO:0000256" key="3">
    <source>
        <dbReference type="ARBA" id="ARBA00022825"/>
    </source>
</evidence>
<accession>A0ABQ0E269</accession>
<protein>
    <submittedName>
        <fullName evidence="6">S9 family peptidase</fullName>
    </submittedName>
</protein>
<name>A0ABQ0E269_9PORP</name>
<dbReference type="InterPro" id="IPR011659">
    <property type="entry name" value="WD40"/>
</dbReference>
<keyword evidence="2" id="KW-0378">Hydrolase</keyword>
<keyword evidence="3" id="KW-0720">Serine protease</keyword>
<dbReference type="Pfam" id="PF07676">
    <property type="entry name" value="PD40"/>
    <property type="match status" value="2"/>
</dbReference>
<dbReference type="PANTHER" id="PTHR42776">
    <property type="entry name" value="SERINE PEPTIDASE S9 FAMILY MEMBER"/>
    <property type="match status" value="1"/>
</dbReference>
<evidence type="ECO:0000256" key="4">
    <source>
        <dbReference type="SAM" id="SignalP"/>
    </source>
</evidence>
<dbReference type="EMBL" id="BAAFSF010000002">
    <property type="protein sequence ID" value="GAB1251810.1"/>
    <property type="molecule type" value="Genomic_DNA"/>
</dbReference>
<dbReference type="Gene3D" id="3.40.50.1820">
    <property type="entry name" value="alpha/beta hydrolase"/>
    <property type="match status" value="1"/>
</dbReference>
<keyword evidence="1 4" id="KW-0732">Signal</keyword>
<evidence type="ECO:0000313" key="7">
    <source>
        <dbReference type="Proteomes" id="UP001628220"/>
    </source>
</evidence>
<dbReference type="InterPro" id="IPR029058">
    <property type="entry name" value="AB_hydrolase_fold"/>
</dbReference>
<dbReference type="Proteomes" id="UP001628220">
    <property type="component" value="Unassembled WGS sequence"/>
</dbReference>
<feature type="signal peptide" evidence="4">
    <location>
        <begin position="1"/>
        <end position="27"/>
    </location>
</feature>
<keyword evidence="7" id="KW-1185">Reference proteome</keyword>
<feature type="chain" id="PRO_5046769680" evidence="4">
    <location>
        <begin position="28"/>
        <end position="690"/>
    </location>
</feature>
<dbReference type="InterPro" id="IPR011042">
    <property type="entry name" value="6-blade_b-propeller_TolB-like"/>
</dbReference>
<evidence type="ECO:0000256" key="1">
    <source>
        <dbReference type="ARBA" id="ARBA00022729"/>
    </source>
</evidence>
<reference evidence="6 7" key="1">
    <citation type="journal article" date="2025" name="Int. J. Syst. Evol. Microbiol.">
        <title>Desulfovibrio falkowii sp. nov., Porphyromonas miyakawae sp. nov., Mediterraneibacter flintii sp. nov. and Owariibacterium komagatae gen. nov., sp. nov., isolated from human faeces.</title>
        <authorList>
            <person name="Hamaguchi T."/>
            <person name="Ohara M."/>
            <person name="Hisatomi A."/>
            <person name="Sekiguchi K."/>
            <person name="Takeda J.I."/>
            <person name="Ueyama J."/>
            <person name="Ito M."/>
            <person name="Nishiwaki H."/>
            <person name="Ogi T."/>
            <person name="Hirayama M."/>
            <person name="Ohkuma M."/>
            <person name="Sakamoto M."/>
            <person name="Ohno K."/>
        </authorList>
    </citation>
    <scope>NUCLEOTIDE SEQUENCE [LARGE SCALE GENOMIC DNA]</scope>
    <source>
        <strain evidence="6 7">13CB11C</strain>
    </source>
</reference>
<feature type="domain" description="Peptidase S9 prolyl oligopeptidase catalytic" evidence="5">
    <location>
        <begin position="477"/>
        <end position="690"/>
    </location>
</feature>
<evidence type="ECO:0000259" key="5">
    <source>
        <dbReference type="Pfam" id="PF00326"/>
    </source>
</evidence>
<dbReference type="SUPFAM" id="SSF82171">
    <property type="entry name" value="DPP6 N-terminal domain-like"/>
    <property type="match status" value="1"/>
</dbReference>